<dbReference type="OrthoDB" id="201635at2759"/>
<dbReference type="InterPro" id="IPR000740">
    <property type="entry name" value="GrpE"/>
</dbReference>
<evidence type="ECO:0000256" key="8">
    <source>
        <dbReference type="RuleBase" id="RU004478"/>
    </source>
</evidence>
<evidence type="ECO:0000256" key="4">
    <source>
        <dbReference type="ARBA" id="ARBA00022490"/>
    </source>
</evidence>
<evidence type="ECO:0000256" key="7">
    <source>
        <dbReference type="RuleBase" id="RU000640"/>
    </source>
</evidence>
<dbReference type="FunFam" id="2.30.22.10:FF:000001">
    <property type="entry name" value="Protein GrpE"/>
    <property type="match status" value="1"/>
</dbReference>
<sequence>MCKTRVEGLQRNSTKSLLGVYSKRQQQSPLAPWLFGSSMAVPLSNHSLSFPPRISSFTKPPKIFASPTTIQLNQCLCKSKLGFPISTTSPISPVRRSFISKSKSIDGEEGNLLPSLKTLIPLYKEAILDLDEQTVSDIEALICIIVKEKTELTKKVATLSENVASGKKNYIQVQADFENFRKRFEKDRARLTSNTQVDLIESLLPLVDNFERAKQQCKPETEKEEKLVTSYQGIYKQFVETMRSLNVAVIGTVGKPFDPSLHEAIAREESQQFRDGIIIQEVRRGFLLGDRVVRPAKVKVSSGPGRQKPATTAEESSQPTVTAGLDESLNR</sequence>
<reference evidence="10 11" key="1">
    <citation type="journal article" date="2018" name="Science">
        <title>The opium poppy genome and morphinan production.</title>
        <authorList>
            <person name="Guo L."/>
            <person name="Winzer T."/>
            <person name="Yang X."/>
            <person name="Li Y."/>
            <person name="Ning Z."/>
            <person name="He Z."/>
            <person name="Teodor R."/>
            <person name="Lu Y."/>
            <person name="Bowser T.A."/>
            <person name="Graham I.A."/>
            <person name="Ye K."/>
        </authorList>
    </citation>
    <scope>NUCLEOTIDE SEQUENCE [LARGE SCALE GENOMIC DNA]</scope>
    <source>
        <strain evidence="11">cv. HN1</strain>
        <tissue evidence="10">Leaves</tissue>
    </source>
</reference>
<dbReference type="CDD" id="cd00446">
    <property type="entry name" value="GrpE"/>
    <property type="match status" value="1"/>
</dbReference>
<evidence type="ECO:0000256" key="5">
    <source>
        <dbReference type="ARBA" id="ARBA00023016"/>
    </source>
</evidence>
<dbReference type="PROSITE" id="PS01071">
    <property type="entry name" value="GRPE"/>
    <property type="match status" value="1"/>
</dbReference>
<evidence type="ECO:0000256" key="9">
    <source>
        <dbReference type="SAM" id="MobiDB-lite"/>
    </source>
</evidence>
<keyword evidence="5" id="KW-0346">Stress response</keyword>
<dbReference type="InterPro" id="IPR013805">
    <property type="entry name" value="GrpE_CC"/>
</dbReference>
<comment type="subunit">
    <text evidence="3">Homodimer.</text>
</comment>
<comment type="subcellular location">
    <subcellularLocation>
        <location evidence="1">Cytoplasm</location>
    </subcellularLocation>
    <subcellularLocation>
        <location evidence="7">Mitochondrion matrix</location>
    </subcellularLocation>
</comment>
<evidence type="ECO:0000256" key="3">
    <source>
        <dbReference type="ARBA" id="ARBA00011738"/>
    </source>
</evidence>
<comment type="similarity">
    <text evidence="2 8">Belongs to the GrpE family.</text>
</comment>
<dbReference type="InterPro" id="IPR009012">
    <property type="entry name" value="GrpE_head"/>
</dbReference>
<comment type="function">
    <text evidence="7">Essential component of the PAM complex, a complex required for the translocation of transit peptide-containing proteins from the inner membrane into the mitochondrial matrix in an ATP-dependent manner.</text>
</comment>
<dbReference type="GO" id="GO:0000774">
    <property type="term" value="F:adenyl-nucleotide exchange factor activity"/>
    <property type="evidence" value="ECO:0007669"/>
    <property type="project" value="InterPro"/>
</dbReference>
<dbReference type="OMA" id="QARWRPR"/>
<organism evidence="10 11">
    <name type="scientific">Papaver somniferum</name>
    <name type="common">Opium poppy</name>
    <dbReference type="NCBI Taxonomy" id="3469"/>
    <lineage>
        <taxon>Eukaryota</taxon>
        <taxon>Viridiplantae</taxon>
        <taxon>Streptophyta</taxon>
        <taxon>Embryophyta</taxon>
        <taxon>Tracheophyta</taxon>
        <taxon>Spermatophyta</taxon>
        <taxon>Magnoliopsida</taxon>
        <taxon>Ranunculales</taxon>
        <taxon>Papaveraceae</taxon>
        <taxon>Papaveroideae</taxon>
        <taxon>Papaver</taxon>
    </lineage>
</organism>
<evidence type="ECO:0000256" key="6">
    <source>
        <dbReference type="ARBA" id="ARBA00023186"/>
    </source>
</evidence>
<feature type="region of interest" description="Disordered" evidence="9">
    <location>
        <begin position="298"/>
        <end position="331"/>
    </location>
</feature>
<dbReference type="Gene3D" id="3.90.20.20">
    <property type="match status" value="1"/>
</dbReference>
<dbReference type="GO" id="GO:0051082">
    <property type="term" value="F:unfolded protein binding"/>
    <property type="evidence" value="ECO:0007669"/>
    <property type="project" value="TreeGrafter"/>
</dbReference>
<dbReference type="AlphaFoldDB" id="A0A4Y7J2K5"/>
<dbReference type="NCBIfam" id="NF010741">
    <property type="entry name" value="PRK14143.1"/>
    <property type="match status" value="1"/>
</dbReference>
<dbReference type="SUPFAM" id="SSF51064">
    <property type="entry name" value="Head domain of nucleotide exchange factor GrpE"/>
    <property type="match status" value="1"/>
</dbReference>
<dbReference type="PANTHER" id="PTHR21237:SF40">
    <property type="entry name" value="CELL CYCLE AND APOPTOSIS REGULATOR PROTEIN 2"/>
    <property type="match status" value="1"/>
</dbReference>
<evidence type="ECO:0000313" key="10">
    <source>
        <dbReference type="EMBL" id="RZC54300.1"/>
    </source>
</evidence>
<keyword evidence="11" id="KW-1185">Reference proteome</keyword>
<dbReference type="PRINTS" id="PR00773">
    <property type="entry name" value="GRPEPROTEIN"/>
</dbReference>
<feature type="compositionally biased region" description="Polar residues" evidence="9">
    <location>
        <begin position="309"/>
        <end position="321"/>
    </location>
</feature>
<dbReference type="STRING" id="3469.A0A4Y7J2K5"/>
<dbReference type="GO" id="GO:0051087">
    <property type="term" value="F:protein-folding chaperone binding"/>
    <property type="evidence" value="ECO:0007669"/>
    <property type="project" value="InterPro"/>
</dbReference>
<evidence type="ECO:0000256" key="2">
    <source>
        <dbReference type="ARBA" id="ARBA00009054"/>
    </source>
</evidence>
<dbReference type="GO" id="GO:0009507">
    <property type="term" value="C:chloroplast"/>
    <property type="evidence" value="ECO:0007669"/>
    <property type="project" value="TreeGrafter"/>
</dbReference>
<dbReference type="Gene3D" id="2.30.22.10">
    <property type="entry name" value="Head domain of nucleotide exchange factor GrpE"/>
    <property type="match status" value="1"/>
</dbReference>
<dbReference type="PANTHER" id="PTHR21237">
    <property type="entry name" value="GRPE PROTEIN"/>
    <property type="match status" value="1"/>
</dbReference>
<protein>
    <recommendedName>
        <fullName evidence="7">GrpE protein homolog</fullName>
    </recommendedName>
</protein>
<accession>A0A4Y7J2K5</accession>
<dbReference type="SUPFAM" id="SSF58014">
    <property type="entry name" value="Coiled-coil domain of nucleotide exchange factor GrpE"/>
    <property type="match status" value="1"/>
</dbReference>
<dbReference type="HAMAP" id="MF_01151">
    <property type="entry name" value="GrpE"/>
    <property type="match status" value="1"/>
</dbReference>
<dbReference type="EMBL" id="CM010717">
    <property type="protein sequence ID" value="RZC54300.1"/>
    <property type="molecule type" value="Genomic_DNA"/>
</dbReference>
<proteinExistence type="inferred from homology"/>
<dbReference type="GO" id="GO:0006457">
    <property type="term" value="P:protein folding"/>
    <property type="evidence" value="ECO:0007669"/>
    <property type="project" value="InterPro"/>
</dbReference>
<dbReference type="Gramene" id="RZC54300">
    <property type="protein sequence ID" value="RZC54300"/>
    <property type="gene ID" value="C5167_013150"/>
</dbReference>
<dbReference type="GO" id="GO:0042803">
    <property type="term" value="F:protein homodimerization activity"/>
    <property type="evidence" value="ECO:0007669"/>
    <property type="project" value="InterPro"/>
</dbReference>
<dbReference type="Pfam" id="PF01025">
    <property type="entry name" value="GrpE"/>
    <property type="match status" value="1"/>
</dbReference>
<evidence type="ECO:0000256" key="1">
    <source>
        <dbReference type="ARBA" id="ARBA00004496"/>
    </source>
</evidence>
<keyword evidence="4" id="KW-0963">Cytoplasm</keyword>
<name>A0A4Y7J2K5_PAPSO</name>
<gene>
    <name evidence="10" type="ORF">C5167_013150</name>
</gene>
<keyword evidence="6 7" id="KW-0143">Chaperone</keyword>
<dbReference type="Proteomes" id="UP000316621">
    <property type="component" value="Chromosome 3"/>
</dbReference>
<dbReference type="GO" id="GO:0005759">
    <property type="term" value="C:mitochondrial matrix"/>
    <property type="evidence" value="ECO:0007669"/>
    <property type="project" value="UniProtKB-SubCell"/>
</dbReference>
<keyword evidence="7" id="KW-0496">Mitochondrion</keyword>
<evidence type="ECO:0000313" key="11">
    <source>
        <dbReference type="Proteomes" id="UP000316621"/>
    </source>
</evidence>